<dbReference type="RefSeq" id="WP_093881731.1">
    <property type="nucleotide sequence ID" value="NZ_FOBS01000001.1"/>
</dbReference>
<dbReference type="EMBL" id="FOBS01000001">
    <property type="protein sequence ID" value="SEL92688.1"/>
    <property type="molecule type" value="Genomic_DNA"/>
</dbReference>
<dbReference type="AlphaFoldDB" id="A0A1H7U7T1"/>
<evidence type="ECO:0000313" key="1">
    <source>
        <dbReference type="EMBL" id="SEL92688.1"/>
    </source>
</evidence>
<dbReference type="STRING" id="43775.SAMN04489760_1017"/>
<dbReference type="Proteomes" id="UP000198744">
    <property type="component" value="Unassembled WGS sequence"/>
</dbReference>
<name>A0A1H7U7T1_9BACT</name>
<accession>A0A1H7U7T1</accession>
<sequence>MSYKSLFSIEVDEGGLKVIPSEELKSMSVPKQMATIESNLKMYEAKLQEITDNPESSEKTESDKCEVELVILVLKNFLKQFREANWEIA</sequence>
<evidence type="ECO:0000313" key="2">
    <source>
        <dbReference type="Proteomes" id="UP000198744"/>
    </source>
</evidence>
<keyword evidence="2" id="KW-1185">Reference proteome</keyword>
<dbReference type="OrthoDB" id="9884462at2"/>
<protein>
    <submittedName>
        <fullName evidence="1">Uncharacterized protein</fullName>
    </submittedName>
</protein>
<proteinExistence type="predicted"/>
<gene>
    <name evidence="1" type="ORF">SAMN04489760_1017</name>
</gene>
<organism evidence="1 2">
    <name type="scientific">Syntrophus gentianae</name>
    <dbReference type="NCBI Taxonomy" id="43775"/>
    <lineage>
        <taxon>Bacteria</taxon>
        <taxon>Pseudomonadati</taxon>
        <taxon>Thermodesulfobacteriota</taxon>
        <taxon>Syntrophia</taxon>
        <taxon>Syntrophales</taxon>
        <taxon>Syntrophaceae</taxon>
        <taxon>Syntrophus</taxon>
    </lineage>
</organism>
<reference evidence="1 2" key="1">
    <citation type="submission" date="2016-10" db="EMBL/GenBank/DDBJ databases">
        <authorList>
            <person name="de Groot N.N."/>
        </authorList>
    </citation>
    <scope>NUCLEOTIDE SEQUENCE [LARGE SCALE GENOMIC DNA]</scope>
    <source>
        <strain evidence="1 2">DSM 8423</strain>
    </source>
</reference>